<dbReference type="PANTHER" id="PTHR11474:SF125">
    <property type="entry name" value="N-ACETYL-6-HYDROXYTRYPTOPHAN OXIDASE IVOB-RELATED"/>
    <property type="match status" value="1"/>
</dbReference>
<keyword evidence="4" id="KW-0732">Signal</keyword>
<evidence type="ECO:0000259" key="5">
    <source>
        <dbReference type="PROSITE" id="PS00498"/>
    </source>
</evidence>
<dbReference type="InterPro" id="IPR008922">
    <property type="entry name" value="Di-copper_centre_dom_sf"/>
</dbReference>
<dbReference type="EMBL" id="KZ824483">
    <property type="protein sequence ID" value="RAK95897.1"/>
    <property type="molecule type" value="Genomic_DNA"/>
</dbReference>
<dbReference type="GO" id="GO:0046872">
    <property type="term" value="F:metal ion binding"/>
    <property type="evidence" value="ECO:0007669"/>
    <property type="project" value="UniProtKB-KW"/>
</dbReference>
<accession>A0A395GM41</accession>
<dbReference type="Proteomes" id="UP000249402">
    <property type="component" value="Unassembled WGS sequence"/>
</dbReference>
<organism evidence="6 7">
    <name type="scientific">Aspergillus ibericus CBS 121593</name>
    <dbReference type="NCBI Taxonomy" id="1448316"/>
    <lineage>
        <taxon>Eukaryota</taxon>
        <taxon>Fungi</taxon>
        <taxon>Dikarya</taxon>
        <taxon>Ascomycota</taxon>
        <taxon>Pezizomycotina</taxon>
        <taxon>Eurotiomycetes</taxon>
        <taxon>Eurotiomycetidae</taxon>
        <taxon>Eurotiales</taxon>
        <taxon>Aspergillaceae</taxon>
        <taxon>Aspergillus</taxon>
        <taxon>Aspergillus subgen. Circumdati</taxon>
    </lineage>
</organism>
<keyword evidence="3" id="KW-0186">Copper</keyword>
<dbReference type="InterPro" id="IPR002227">
    <property type="entry name" value="Tyrosinase_Cu-bd"/>
</dbReference>
<evidence type="ECO:0000256" key="1">
    <source>
        <dbReference type="ARBA" id="ARBA00022723"/>
    </source>
</evidence>
<dbReference type="GeneID" id="37221163"/>
<sequence>MRLWVSLLPALAAASAIQQCRPSQARVRKEWGVLSTEEKTEYLDAVWCLRGLPATLPNDEYPGVRDRMDDFVATHINYTLNIHSDGLLLPWHRHFIYLYEKALQDECNYQGTLPYWNWTLYTTPTTLNPVFDGTSTSFSGNGLPIDKTNTTSLCPHNIPCPAPGTGGGCLYNGPFVNWTAHLGPFSISQVQPYGDLPPNTYAYNPRCLTRDFTPDWLPPLTSAANITSMLTAPDIKSFLTLMSPSTLGYVGAHEAGHAAVGANMLDTFASVQDPVFFLHHGMVDRVWTLWQDGDLKNRLWAVNGTGIVHDPPDAELVTLDTVMEFGVLSGGKRVGEVMSVVGGEYCYRYDY</sequence>
<evidence type="ECO:0000256" key="3">
    <source>
        <dbReference type="ARBA" id="ARBA00023008"/>
    </source>
</evidence>
<dbReference type="PRINTS" id="PR00092">
    <property type="entry name" value="TYROSINASE"/>
</dbReference>
<evidence type="ECO:0000256" key="2">
    <source>
        <dbReference type="ARBA" id="ARBA00023002"/>
    </source>
</evidence>
<feature type="chain" id="PRO_5017205997" evidence="4">
    <location>
        <begin position="17"/>
        <end position="351"/>
    </location>
</feature>
<proteinExistence type="predicted"/>
<keyword evidence="2" id="KW-0560">Oxidoreductase</keyword>
<evidence type="ECO:0000313" key="6">
    <source>
        <dbReference type="EMBL" id="RAK95897.1"/>
    </source>
</evidence>
<keyword evidence="1" id="KW-0479">Metal-binding</keyword>
<dbReference type="STRING" id="1448316.A0A395GM41"/>
<gene>
    <name evidence="6" type="ORF">BO80DRAFT_367665</name>
</gene>
<dbReference type="OrthoDB" id="6132182at2759"/>
<dbReference type="PANTHER" id="PTHR11474">
    <property type="entry name" value="TYROSINASE FAMILY MEMBER"/>
    <property type="match status" value="1"/>
</dbReference>
<dbReference type="Gene3D" id="1.10.1280.10">
    <property type="entry name" value="Di-copper center containing domain from catechol oxidase"/>
    <property type="match status" value="1"/>
</dbReference>
<evidence type="ECO:0000313" key="7">
    <source>
        <dbReference type="Proteomes" id="UP000249402"/>
    </source>
</evidence>
<keyword evidence="7" id="KW-1185">Reference proteome</keyword>
<dbReference type="SUPFAM" id="SSF48056">
    <property type="entry name" value="Di-copper centre-containing domain"/>
    <property type="match status" value="1"/>
</dbReference>
<dbReference type="Pfam" id="PF00264">
    <property type="entry name" value="Tyrosinase"/>
    <property type="match status" value="1"/>
</dbReference>
<reference evidence="6 7" key="1">
    <citation type="submission" date="2018-02" db="EMBL/GenBank/DDBJ databases">
        <title>The genomes of Aspergillus section Nigri reveals drivers in fungal speciation.</title>
        <authorList>
            <consortium name="DOE Joint Genome Institute"/>
            <person name="Vesth T.C."/>
            <person name="Nybo J."/>
            <person name="Theobald S."/>
            <person name="Brandl J."/>
            <person name="Frisvad J.C."/>
            <person name="Nielsen K.F."/>
            <person name="Lyhne E.K."/>
            <person name="Kogle M.E."/>
            <person name="Kuo A."/>
            <person name="Riley R."/>
            <person name="Clum A."/>
            <person name="Nolan M."/>
            <person name="Lipzen A."/>
            <person name="Salamov A."/>
            <person name="Henrissat B."/>
            <person name="Wiebenga A."/>
            <person name="De vries R.P."/>
            <person name="Grigoriev I.V."/>
            <person name="Mortensen U.H."/>
            <person name="Andersen M.R."/>
            <person name="Baker S.E."/>
        </authorList>
    </citation>
    <scope>NUCLEOTIDE SEQUENCE [LARGE SCALE GENOMIC DNA]</scope>
    <source>
        <strain evidence="6 7">CBS 121593</strain>
    </source>
</reference>
<dbReference type="InterPro" id="IPR050316">
    <property type="entry name" value="Tyrosinase/Hemocyanin"/>
</dbReference>
<feature type="domain" description="Tyrosinase copper-binding" evidence="5">
    <location>
        <begin position="273"/>
        <end position="284"/>
    </location>
</feature>
<feature type="signal peptide" evidence="4">
    <location>
        <begin position="1"/>
        <end position="16"/>
    </location>
</feature>
<dbReference type="PROSITE" id="PS00498">
    <property type="entry name" value="TYROSINASE_2"/>
    <property type="match status" value="1"/>
</dbReference>
<dbReference type="VEuPathDB" id="FungiDB:BO80DRAFT_367665"/>
<protein>
    <submittedName>
        <fullName evidence="6">Tyrosinase central domain protein</fullName>
    </submittedName>
</protein>
<dbReference type="RefSeq" id="XP_025570225.1">
    <property type="nucleotide sequence ID" value="XM_025716298.1"/>
</dbReference>
<dbReference type="AlphaFoldDB" id="A0A395GM41"/>
<name>A0A395GM41_9EURO</name>
<dbReference type="GO" id="GO:0016491">
    <property type="term" value="F:oxidoreductase activity"/>
    <property type="evidence" value="ECO:0007669"/>
    <property type="project" value="UniProtKB-KW"/>
</dbReference>
<evidence type="ECO:0000256" key="4">
    <source>
        <dbReference type="SAM" id="SignalP"/>
    </source>
</evidence>